<accession>A0A448N0D7</accession>
<gene>
    <name evidence="1" type="ORF">NCTC12967_02155</name>
</gene>
<dbReference type="EMBL" id="LR134406">
    <property type="protein sequence ID" value="VEH70849.1"/>
    <property type="molecule type" value="Genomic_DNA"/>
</dbReference>
<sequence>MMAHALAWVVSRVCEPRYRGEMLRRLSFGGYNATFRPNRT</sequence>
<name>A0A448N0D7_9ACTN</name>
<protein>
    <submittedName>
        <fullName evidence="1">Uncharacterized protein</fullName>
    </submittedName>
</protein>
<dbReference type="Proteomes" id="UP000273044">
    <property type="component" value="Chromosome"/>
</dbReference>
<dbReference type="AlphaFoldDB" id="A0A448N0D7"/>
<organism evidence="1 2">
    <name type="scientific">Arachnia propionica</name>
    <dbReference type="NCBI Taxonomy" id="1750"/>
    <lineage>
        <taxon>Bacteria</taxon>
        <taxon>Bacillati</taxon>
        <taxon>Actinomycetota</taxon>
        <taxon>Actinomycetes</taxon>
        <taxon>Propionibacteriales</taxon>
        <taxon>Propionibacteriaceae</taxon>
        <taxon>Arachnia</taxon>
    </lineage>
</organism>
<evidence type="ECO:0000313" key="1">
    <source>
        <dbReference type="EMBL" id="VEH70849.1"/>
    </source>
</evidence>
<proteinExistence type="predicted"/>
<evidence type="ECO:0000313" key="2">
    <source>
        <dbReference type="Proteomes" id="UP000273044"/>
    </source>
</evidence>
<keyword evidence="2" id="KW-1185">Reference proteome</keyword>
<reference evidence="1 2" key="1">
    <citation type="submission" date="2018-12" db="EMBL/GenBank/DDBJ databases">
        <authorList>
            <consortium name="Pathogen Informatics"/>
        </authorList>
    </citation>
    <scope>NUCLEOTIDE SEQUENCE [LARGE SCALE GENOMIC DNA]</scope>
    <source>
        <strain evidence="1 2">NCTC12967</strain>
    </source>
</reference>